<dbReference type="PRINTS" id="PR00359">
    <property type="entry name" value="BP450"/>
</dbReference>
<keyword evidence="7 8" id="KW-0503">Monooxygenase</keyword>
<comment type="caution">
    <text evidence="9">The sequence shown here is derived from an EMBL/GenBank/DDBJ whole genome shotgun (WGS) entry which is preliminary data.</text>
</comment>
<dbReference type="GO" id="GO:0004497">
    <property type="term" value="F:monooxygenase activity"/>
    <property type="evidence" value="ECO:0007669"/>
    <property type="project" value="UniProtKB-KW"/>
</dbReference>
<dbReference type="PANTHER" id="PTHR46696:SF1">
    <property type="entry name" value="CYTOCHROME P450 YJIB-RELATED"/>
    <property type="match status" value="1"/>
</dbReference>
<evidence type="ECO:0000256" key="4">
    <source>
        <dbReference type="ARBA" id="ARBA00022723"/>
    </source>
</evidence>
<dbReference type="InterPro" id="IPR001128">
    <property type="entry name" value="Cyt_P450"/>
</dbReference>
<comment type="cofactor">
    <cofactor evidence="1">
        <name>heme</name>
        <dbReference type="ChEBI" id="CHEBI:30413"/>
    </cofactor>
</comment>
<dbReference type="FunFam" id="1.10.630.10:FF:000018">
    <property type="entry name" value="Cytochrome P450 monooxygenase"/>
    <property type="match status" value="1"/>
</dbReference>
<evidence type="ECO:0000256" key="6">
    <source>
        <dbReference type="ARBA" id="ARBA00023004"/>
    </source>
</evidence>
<dbReference type="AlphaFoldDB" id="A0A231GZB6"/>
<comment type="similarity">
    <text evidence="2 8">Belongs to the cytochrome P450 family.</text>
</comment>
<name>A0A231GZB6_9NOCA</name>
<evidence type="ECO:0000256" key="2">
    <source>
        <dbReference type="ARBA" id="ARBA00010617"/>
    </source>
</evidence>
<evidence type="ECO:0000256" key="8">
    <source>
        <dbReference type="RuleBase" id="RU000461"/>
    </source>
</evidence>
<organism evidence="9 10">
    <name type="scientific">Nocardia cerradoensis</name>
    <dbReference type="NCBI Taxonomy" id="85688"/>
    <lineage>
        <taxon>Bacteria</taxon>
        <taxon>Bacillati</taxon>
        <taxon>Actinomycetota</taxon>
        <taxon>Actinomycetes</taxon>
        <taxon>Mycobacteriales</taxon>
        <taxon>Nocardiaceae</taxon>
        <taxon>Nocardia</taxon>
    </lineage>
</organism>
<keyword evidence="3 8" id="KW-0349">Heme</keyword>
<keyword evidence="10" id="KW-1185">Reference proteome</keyword>
<keyword evidence="4 8" id="KW-0479">Metal-binding</keyword>
<evidence type="ECO:0000256" key="3">
    <source>
        <dbReference type="ARBA" id="ARBA00022617"/>
    </source>
</evidence>
<proteinExistence type="inferred from homology"/>
<keyword evidence="6 8" id="KW-0408">Iron</keyword>
<dbReference type="InterPro" id="IPR017972">
    <property type="entry name" value="Cyt_P450_CS"/>
</dbReference>
<dbReference type="GO" id="GO:0005506">
    <property type="term" value="F:iron ion binding"/>
    <property type="evidence" value="ECO:0007669"/>
    <property type="project" value="InterPro"/>
</dbReference>
<evidence type="ECO:0000256" key="7">
    <source>
        <dbReference type="ARBA" id="ARBA00023033"/>
    </source>
</evidence>
<dbReference type="EC" id="1.14.-.-" evidence="9"/>
<dbReference type="InterPro" id="IPR002397">
    <property type="entry name" value="Cyt_P450_B"/>
</dbReference>
<dbReference type="PROSITE" id="PS00086">
    <property type="entry name" value="CYTOCHROME_P450"/>
    <property type="match status" value="1"/>
</dbReference>
<protein>
    <submittedName>
        <fullName evidence="9">Cytochrome P450 107B1</fullName>
        <ecNumber evidence="9">1.14.-.-</ecNumber>
    </submittedName>
</protein>
<dbReference type="EMBL" id="NGAF01000016">
    <property type="protein sequence ID" value="OXR41915.1"/>
    <property type="molecule type" value="Genomic_DNA"/>
</dbReference>
<accession>A0A231GZB6</accession>
<dbReference type="PRINTS" id="PR00385">
    <property type="entry name" value="P450"/>
</dbReference>
<evidence type="ECO:0000313" key="10">
    <source>
        <dbReference type="Proteomes" id="UP000215506"/>
    </source>
</evidence>
<dbReference type="PANTHER" id="PTHR46696">
    <property type="entry name" value="P450, PUTATIVE (EUROFUNG)-RELATED"/>
    <property type="match status" value="1"/>
</dbReference>
<dbReference type="Gene3D" id="1.10.630.10">
    <property type="entry name" value="Cytochrome P450"/>
    <property type="match status" value="1"/>
</dbReference>
<dbReference type="SUPFAM" id="SSF48264">
    <property type="entry name" value="Cytochrome P450"/>
    <property type="match status" value="1"/>
</dbReference>
<dbReference type="Pfam" id="PF00067">
    <property type="entry name" value="p450"/>
    <property type="match status" value="1"/>
</dbReference>
<evidence type="ECO:0000313" key="9">
    <source>
        <dbReference type="EMBL" id="OXR41915.1"/>
    </source>
</evidence>
<evidence type="ECO:0000256" key="5">
    <source>
        <dbReference type="ARBA" id="ARBA00023002"/>
    </source>
</evidence>
<dbReference type="GO" id="GO:0020037">
    <property type="term" value="F:heme binding"/>
    <property type="evidence" value="ECO:0007669"/>
    <property type="project" value="InterPro"/>
</dbReference>
<reference evidence="9 10" key="1">
    <citation type="submission" date="2017-07" db="EMBL/GenBank/DDBJ databases">
        <title>First draft Genome Sequence of Nocardia cerradoensis isolated from human infection.</title>
        <authorList>
            <person name="Carrasco G."/>
        </authorList>
    </citation>
    <scope>NUCLEOTIDE SEQUENCE [LARGE SCALE GENOMIC DNA]</scope>
    <source>
        <strain evidence="9 10">CNM20130759</strain>
    </source>
</reference>
<evidence type="ECO:0000256" key="1">
    <source>
        <dbReference type="ARBA" id="ARBA00001971"/>
    </source>
</evidence>
<dbReference type="CDD" id="cd11029">
    <property type="entry name" value="CYP107-like"/>
    <property type="match status" value="1"/>
</dbReference>
<keyword evidence="5 8" id="KW-0560">Oxidoreductase</keyword>
<gene>
    <name evidence="9" type="ORF">B7C42_05899</name>
</gene>
<dbReference type="Proteomes" id="UP000215506">
    <property type="component" value="Unassembled WGS sequence"/>
</dbReference>
<sequence length="435" mass="48002">MFELGHGFVGRWWPVTAEMEILELTDEFYQDPHATYRTLRERGPLHRIRLDGVVGWLIVDHDVAKQALAEPTISKRIGSPEGQAVLAKNGAAEMFNTAISDNMLFADPPQHTRLRRLVAKAFAGPAIRDLQPRITSIADTLLADISARTTVDLIDSYAFRLPIAVICELLGVPDDDKADFRSWTAVVVGDTATNEERAAAGVEYFTYLTTLIAERTEDPRDDLLSQLIIAKDHEDGLDQQELIAMLLLLLIAGHETTVNLIGNSVLELLRDPAMAERLRTDPEAIPAYIEEILRCQGSLHLATARYTTAPITLGDRDIDADEFILISLAAANRDPARFAEPDRIDLERPESRHIAFGHGIHHCLGAALARMEATTAISRLLATFPALSLDGEFSDLTWRKSLLIHGLTSLPVRLAARTDSRTGPLTDADRVSVMA</sequence>
<dbReference type="GO" id="GO:0016705">
    <property type="term" value="F:oxidoreductase activity, acting on paired donors, with incorporation or reduction of molecular oxygen"/>
    <property type="evidence" value="ECO:0007669"/>
    <property type="project" value="InterPro"/>
</dbReference>
<dbReference type="InterPro" id="IPR036396">
    <property type="entry name" value="Cyt_P450_sf"/>
</dbReference>